<reference evidence="3 4" key="1">
    <citation type="submission" date="2024-09" db="EMBL/GenBank/DDBJ databases">
        <title>Floridaenema gen nov. (Aerosakkonemataceae, Aerosakkonematales ord. nov., Cyanobacteria) from benthic tropical and subtropical fresh waters, with the description of four new species.</title>
        <authorList>
            <person name="Moretto J.A."/>
            <person name="Berthold D.E."/>
            <person name="Lefler F.W."/>
            <person name="Huang I.-S."/>
            <person name="Laughinghouse H. IV."/>
        </authorList>
    </citation>
    <scope>NUCLEOTIDE SEQUENCE [LARGE SCALE GENOMIC DNA]</scope>
    <source>
        <strain evidence="3 4">BLCC-F46</strain>
    </source>
</reference>
<dbReference type="EMBL" id="JBHFNQ010000219">
    <property type="protein sequence ID" value="MFB2881270.1"/>
    <property type="molecule type" value="Genomic_DNA"/>
</dbReference>
<dbReference type="SUPFAM" id="SSF51735">
    <property type="entry name" value="NAD(P)-binding Rossmann-fold domains"/>
    <property type="match status" value="1"/>
</dbReference>
<protein>
    <submittedName>
        <fullName evidence="3">NAD-dependent epimerase/dehydratase family protein</fullName>
    </submittedName>
</protein>
<dbReference type="Gene3D" id="3.40.50.720">
    <property type="entry name" value="NAD(P)-binding Rossmann-like Domain"/>
    <property type="match status" value="1"/>
</dbReference>
<dbReference type="RefSeq" id="WP_413274254.1">
    <property type="nucleotide sequence ID" value="NZ_JBHFNQ010000219.1"/>
</dbReference>
<keyword evidence="4" id="KW-1185">Reference proteome</keyword>
<evidence type="ECO:0000259" key="2">
    <source>
        <dbReference type="Pfam" id="PF01370"/>
    </source>
</evidence>
<dbReference type="Pfam" id="PF01370">
    <property type="entry name" value="Epimerase"/>
    <property type="match status" value="1"/>
</dbReference>
<dbReference type="InterPro" id="IPR001509">
    <property type="entry name" value="Epimerase_deHydtase"/>
</dbReference>
<gene>
    <name evidence="3" type="ORF">ACE1CC_30835</name>
</gene>
<proteinExistence type="inferred from homology"/>
<dbReference type="Proteomes" id="UP001576774">
    <property type="component" value="Unassembled WGS sequence"/>
</dbReference>
<evidence type="ECO:0000256" key="1">
    <source>
        <dbReference type="ARBA" id="ARBA00007637"/>
    </source>
</evidence>
<dbReference type="InterPro" id="IPR036291">
    <property type="entry name" value="NAD(P)-bd_dom_sf"/>
</dbReference>
<evidence type="ECO:0000313" key="3">
    <source>
        <dbReference type="EMBL" id="MFB2881270.1"/>
    </source>
</evidence>
<comment type="similarity">
    <text evidence="1">Belongs to the NAD(P)-dependent epimerase/dehydratase family.</text>
</comment>
<dbReference type="PROSITE" id="PS51257">
    <property type="entry name" value="PROKAR_LIPOPROTEIN"/>
    <property type="match status" value="1"/>
</dbReference>
<dbReference type="PANTHER" id="PTHR43000">
    <property type="entry name" value="DTDP-D-GLUCOSE 4,6-DEHYDRATASE-RELATED"/>
    <property type="match status" value="1"/>
</dbReference>
<accession>A0ABV4XEN8</accession>
<sequence length="355" mass="39657">MSRRVLITGGAGFVGSCLGLGLAERYSDWKIIALDNLKRRGSELNLPRLKQAGIEFIHGDVRNIEDLDPIALKPDLILECSAEPSVLAGYNSPGYVLQTNLVGTINCLELARQTQADFIFLSTSRVYPIAHLSTLKYTETETRFQLLDEQSLPGVSSQGISEEFPLDGARSLYGATKLAAELLIAEYADAYGIRTLINRCGVLTGPWQMGKVDQGVFALWMAFHYFQKSLKYIGYGGTGKQVRDFLHIADLLDLIDIQIQRFEELKGKTFNVGGGVENTLSLYETTQLCQKITGYEIPITPVVETRTGDVPIYITDSRKITETTGWTPKRNAENTLREIYEWIHKYKDIVNNIFG</sequence>
<name>A0ABV4XEN8_9CYAN</name>
<comment type="caution">
    <text evidence="3">The sequence shown here is derived from an EMBL/GenBank/DDBJ whole genome shotgun (WGS) entry which is preliminary data.</text>
</comment>
<organism evidence="3 4">
    <name type="scientific">Floridaenema aerugineum BLCC-F46</name>
    <dbReference type="NCBI Taxonomy" id="3153654"/>
    <lineage>
        <taxon>Bacteria</taxon>
        <taxon>Bacillati</taxon>
        <taxon>Cyanobacteriota</taxon>
        <taxon>Cyanophyceae</taxon>
        <taxon>Oscillatoriophycideae</taxon>
        <taxon>Aerosakkonematales</taxon>
        <taxon>Aerosakkonemataceae</taxon>
        <taxon>Floridanema</taxon>
        <taxon>Floridanema aerugineum</taxon>
    </lineage>
</organism>
<evidence type="ECO:0000313" key="4">
    <source>
        <dbReference type="Proteomes" id="UP001576774"/>
    </source>
</evidence>
<feature type="domain" description="NAD-dependent epimerase/dehydratase" evidence="2">
    <location>
        <begin position="5"/>
        <end position="273"/>
    </location>
</feature>